<proteinExistence type="predicted"/>
<evidence type="ECO:0000256" key="1">
    <source>
        <dbReference type="SAM" id="Coils"/>
    </source>
</evidence>
<accession>A0AAV0WQ53</accession>
<dbReference type="EMBL" id="CARXXK010000002">
    <property type="protein sequence ID" value="CAI6357946.1"/>
    <property type="molecule type" value="Genomic_DNA"/>
</dbReference>
<sequence>MNSQSEKMSSLTSKMNDLTSKLDILSSDNESLKLRVSAIEDNLNKTNISNFSSSNNLIAEMLDIQSRQKNILLFNLSEPTSLSNDTNVDDLTAITKIFEFLGLQIEPTSISRLGSRSLTASKPRPIKLTLSDQKEVFSIFSAQNKLKTHQAWTNLRFSSDRTKAQRDFMIHLRNELLRRRENGEPELIIKYVKGTPAIINSKNV</sequence>
<protein>
    <submittedName>
        <fullName evidence="2">Uncharacterized protein</fullName>
    </submittedName>
</protein>
<keyword evidence="1" id="KW-0175">Coiled coil</keyword>
<organism evidence="2 3">
    <name type="scientific">Macrosiphum euphorbiae</name>
    <name type="common">potato aphid</name>
    <dbReference type="NCBI Taxonomy" id="13131"/>
    <lineage>
        <taxon>Eukaryota</taxon>
        <taxon>Metazoa</taxon>
        <taxon>Ecdysozoa</taxon>
        <taxon>Arthropoda</taxon>
        <taxon>Hexapoda</taxon>
        <taxon>Insecta</taxon>
        <taxon>Pterygota</taxon>
        <taxon>Neoptera</taxon>
        <taxon>Paraneoptera</taxon>
        <taxon>Hemiptera</taxon>
        <taxon>Sternorrhyncha</taxon>
        <taxon>Aphidomorpha</taxon>
        <taxon>Aphidoidea</taxon>
        <taxon>Aphididae</taxon>
        <taxon>Macrosiphini</taxon>
        <taxon>Macrosiphum</taxon>
    </lineage>
</organism>
<name>A0AAV0WQ53_9HEMI</name>
<feature type="coiled-coil region" evidence="1">
    <location>
        <begin position="1"/>
        <end position="42"/>
    </location>
</feature>
<evidence type="ECO:0000313" key="3">
    <source>
        <dbReference type="Proteomes" id="UP001160148"/>
    </source>
</evidence>
<reference evidence="2 3" key="1">
    <citation type="submission" date="2023-01" db="EMBL/GenBank/DDBJ databases">
        <authorList>
            <person name="Whitehead M."/>
        </authorList>
    </citation>
    <scope>NUCLEOTIDE SEQUENCE [LARGE SCALE GENOMIC DNA]</scope>
</reference>
<dbReference type="Proteomes" id="UP001160148">
    <property type="component" value="Unassembled WGS sequence"/>
</dbReference>
<dbReference type="AlphaFoldDB" id="A0AAV0WQ53"/>
<keyword evidence="3" id="KW-1185">Reference proteome</keyword>
<comment type="caution">
    <text evidence="2">The sequence shown here is derived from an EMBL/GenBank/DDBJ whole genome shotgun (WGS) entry which is preliminary data.</text>
</comment>
<evidence type="ECO:0000313" key="2">
    <source>
        <dbReference type="EMBL" id="CAI6357946.1"/>
    </source>
</evidence>
<gene>
    <name evidence="2" type="ORF">MEUPH1_LOCUS13515</name>
</gene>